<evidence type="ECO:0000313" key="2">
    <source>
        <dbReference type="EMBL" id="KQA99564.1"/>
    </source>
</evidence>
<feature type="transmembrane region" description="Helical" evidence="1">
    <location>
        <begin position="145"/>
        <end position="166"/>
    </location>
</feature>
<dbReference type="InterPro" id="IPR024399">
    <property type="entry name" value="DUF2628"/>
</dbReference>
<dbReference type="EMBL" id="LBGP01000018">
    <property type="protein sequence ID" value="KQA99564.1"/>
    <property type="molecule type" value="Genomic_DNA"/>
</dbReference>
<evidence type="ECO:0000256" key="1">
    <source>
        <dbReference type="SAM" id="Phobius"/>
    </source>
</evidence>
<dbReference type="PATRIC" id="fig|1481663.11.peg.3332"/>
<evidence type="ECO:0000313" key="5">
    <source>
        <dbReference type="Proteomes" id="UP000216173"/>
    </source>
</evidence>
<name>A0A0Q0Q1Q6_VIBMT</name>
<evidence type="ECO:0000313" key="4">
    <source>
        <dbReference type="Proteomes" id="UP000050491"/>
    </source>
</evidence>
<comment type="caution">
    <text evidence="2">The sequence shown here is derived from an EMBL/GenBank/DDBJ whole genome shotgun (WGS) entry which is preliminary data.</text>
</comment>
<dbReference type="AlphaFoldDB" id="A0A0Q0Q1Q6"/>
<keyword evidence="1" id="KW-0812">Transmembrane</keyword>
<dbReference type="RefSeq" id="WP_055043953.1">
    <property type="nucleotide sequence ID" value="NZ_LBGP01000018.1"/>
</dbReference>
<keyword evidence="1" id="KW-0472">Membrane</keyword>
<reference evidence="5" key="3">
    <citation type="submission" date="2017-07" db="EMBL/GenBank/DDBJ databases">
        <authorList>
            <person name="Boucher Y."/>
            <person name="Orata F.D."/>
        </authorList>
    </citation>
    <scope>NUCLEOTIDE SEQUENCE [LARGE SCALE GENOMIC DNA]</scope>
    <source>
        <strain evidence="5">OYP9E10</strain>
    </source>
</reference>
<reference evidence="3" key="2">
    <citation type="submission" date="2017-07" db="EMBL/GenBank/DDBJ databases">
        <authorList>
            <person name="Sun Z.S."/>
            <person name="Albrecht U."/>
            <person name="Echele G."/>
            <person name="Lee C.C."/>
        </authorList>
    </citation>
    <scope>NUCLEOTIDE SEQUENCE [LARGE SCALE GENOMIC DNA]</scope>
    <source>
        <strain evidence="3">OYP9E10</strain>
    </source>
</reference>
<evidence type="ECO:0000313" key="3">
    <source>
        <dbReference type="EMBL" id="PAR18859.1"/>
    </source>
</evidence>
<proteinExistence type="predicted"/>
<gene>
    <name evidence="3" type="ORF">CGU03_17670</name>
    <name evidence="2" type="ORF">XV92_12285</name>
</gene>
<reference evidence="2 4" key="1">
    <citation type="journal article" date="2015" name="Genome Biol. Evol.">
        <title>The Dynamics of Genetic Interactions between Vibrio metoecus and Vibrio cholerae, Two Close Relatives Co-Occurring in the Environment.</title>
        <authorList>
            <person name="Orata F.D."/>
            <person name="Kirchberger P.C."/>
            <person name="Meheust R."/>
            <person name="Barlow E.J."/>
            <person name="Tarr C.L."/>
            <person name="Boucher Y."/>
        </authorList>
    </citation>
    <scope>NUCLEOTIDE SEQUENCE [LARGE SCALE GENOMIC DNA]</scope>
    <source>
        <strain evidence="2 4">YB5B04</strain>
    </source>
</reference>
<sequence length="209" mass="24206">MQNSINTIDDLDVSNKWKSRFHLLKNLGADELSHALILKSEAYRALSFKERMFFISNFAAFFGGFLYYFYKRMHLKGLVLLSLSMLWIAALAGIEFVSGVIIPDVVFWSLSACLCSQWANYDLYRKTFHSEQLWDWIPERWRNKSSVLWLLALCAAIWGSSIYYMATHTYSTYAAYDDPNALRVPCGSFVMFATQEEIDSYGRDVICNQ</sequence>
<dbReference type="EMBL" id="NMSH01000067">
    <property type="protein sequence ID" value="PAR18859.1"/>
    <property type="molecule type" value="Genomic_DNA"/>
</dbReference>
<feature type="transmembrane region" description="Helical" evidence="1">
    <location>
        <begin position="52"/>
        <end position="70"/>
    </location>
</feature>
<accession>A0A0Q0Q1Q6</accession>
<organism evidence="2 4">
    <name type="scientific">Vibrio metoecus</name>
    <dbReference type="NCBI Taxonomy" id="1481663"/>
    <lineage>
        <taxon>Bacteria</taxon>
        <taxon>Pseudomonadati</taxon>
        <taxon>Pseudomonadota</taxon>
        <taxon>Gammaproteobacteria</taxon>
        <taxon>Vibrionales</taxon>
        <taxon>Vibrionaceae</taxon>
        <taxon>Vibrio</taxon>
    </lineage>
</organism>
<keyword evidence="1" id="KW-1133">Transmembrane helix</keyword>
<dbReference type="Proteomes" id="UP000216173">
    <property type="component" value="Unassembled WGS sequence"/>
</dbReference>
<protein>
    <submittedName>
        <fullName evidence="3">DUF2628 domain-containing protein</fullName>
    </submittedName>
</protein>
<dbReference type="Pfam" id="PF10947">
    <property type="entry name" value="DUF2628"/>
    <property type="match status" value="1"/>
</dbReference>
<dbReference type="Proteomes" id="UP000050491">
    <property type="component" value="Unassembled WGS sequence"/>
</dbReference>
<dbReference type="OrthoDB" id="7354757at2"/>
<feature type="transmembrane region" description="Helical" evidence="1">
    <location>
        <begin position="77"/>
        <end position="99"/>
    </location>
</feature>